<dbReference type="eggNOG" id="arCOG03207">
    <property type="taxonomic scope" value="Archaea"/>
</dbReference>
<keyword evidence="1" id="KW-0812">Transmembrane</keyword>
<feature type="transmembrane region" description="Helical" evidence="1">
    <location>
        <begin position="114"/>
        <end position="134"/>
    </location>
</feature>
<dbReference type="EMBL" id="CP002057">
    <property type="protein sequence ID" value="ADI35858.1"/>
    <property type="molecule type" value="Genomic_DNA"/>
</dbReference>
<dbReference type="AlphaFoldDB" id="D7DRU8"/>
<dbReference type="InParanoid" id="D7DRU8"/>
<keyword evidence="1" id="KW-1133">Transmembrane helix</keyword>
<keyword evidence="3" id="KW-1185">Reference proteome</keyword>
<evidence type="ECO:0000313" key="3">
    <source>
        <dbReference type="Proteomes" id="UP000007722"/>
    </source>
</evidence>
<feature type="transmembrane region" description="Helical" evidence="1">
    <location>
        <begin position="378"/>
        <end position="397"/>
    </location>
</feature>
<dbReference type="OrthoDB" id="70767at2157"/>
<feature type="transmembrane region" description="Helical" evidence="1">
    <location>
        <begin position="290"/>
        <end position="309"/>
    </location>
</feature>
<dbReference type="HOGENOM" id="CLU_711001_0_0_2"/>
<evidence type="ECO:0000313" key="2">
    <source>
        <dbReference type="EMBL" id="ADI35858.1"/>
    </source>
</evidence>
<evidence type="ECO:0000256" key="1">
    <source>
        <dbReference type="SAM" id="Phobius"/>
    </source>
</evidence>
<feature type="transmembrane region" description="Helical" evidence="1">
    <location>
        <begin position="249"/>
        <end position="278"/>
    </location>
</feature>
<evidence type="ECO:0008006" key="4">
    <source>
        <dbReference type="Google" id="ProtNLM"/>
    </source>
</evidence>
<feature type="transmembrane region" description="Helical" evidence="1">
    <location>
        <begin position="21"/>
        <end position="41"/>
    </location>
</feature>
<dbReference type="STRING" id="456320.Mvol_0198"/>
<dbReference type="Proteomes" id="UP000007722">
    <property type="component" value="Chromosome"/>
</dbReference>
<gene>
    <name evidence="2" type="ordered locus">Mvol_0198</name>
</gene>
<dbReference type="Pfam" id="PF01901">
    <property type="entry name" value="O_anti_polymase"/>
    <property type="match status" value="1"/>
</dbReference>
<reference evidence="2 3" key="1">
    <citation type="submission" date="2010-05" db="EMBL/GenBank/DDBJ databases">
        <title>Complete sequence of Methanococcus voltae A3.</title>
        <authorList>
            <consortium name="US DOE Joint Genome Institute"/>
            <person name="Lucas S."/>
            <person name="Copeland A."/>
            <person name="Lapidus A."/>
            <person name="Cheng J.-F."/>
            <person name="Bruce D."/>
            <person name="Goodwin L."/>
            <person name="Pitluck S."/>
            <person name="Lowry S."/>
            <person name="Clum A."/>
            <person name="Land M."/>
            <person name="Hauser L."/>
            <person name="Kyrpides N."/>
            <person name="Mikhailova N."/>
            <person name="Whitman W.B."/>
            <person name="Woyke T."/>
        </authorList>
    </citation>
    <scope>NUCLEOTIDE SEQUENCE [LARGE SCALE GENOMIC DNA]</scope>
    <source>
        <strain evidence="3">ATCC BAA-1334 / A3</strain>
    </source>
</reference>
<feature type="transmembrane region" description="Helical" evidence="1">
    <location>
        <begin position="409"/>
        <end position="439"/>
    </location>
</feature>
<feature type="transmembrane region" description="Helical" evidence="1">
    <location>
        <begin position="47"/>
        <end position="67"/>
    </location>
</feature>
<organism evidence="2 3">
    <name type="scientific">Methanococcus voltae (strain ATCC BAA-1334 / A3)</name>
    <dbReference type="NCBI Taxonomy" id="456320"/>
    <lineage>
        <taxon>Archaea</taxon>
        <taxon>Methanobacteriati</taxon>
        <taxon>Methanobacteriota</taxon>
        <taxon>Methanomada group</taxon>
        <taxon>Methanococci</taxon>
        <taxon>Methanococcales</taxon>
        <taxon>Methanococcaceae</taxon>
        <taxon>Methanococcus</taxon>
    </lineage>
</organism>
<accession>D7DRU8</accession>
<feature type="transmembrane region" description="Helical" evidence="1">
    <location>
        <begin position="195"/>
        <end position="217"/>
    </location>
</feature>
<feature type="transmembrane region" description="Helical" evidence="1">
    <location>
        <begin position="140"/>
        <end position="157"/>
    </location>
</feature>
<name>D7DRU8_METV3</name>
<dbReference type="InterPro" id="IPR002760">
    <property type="entry name" value="O_anti_polymase"/>
</dbReference>
<keyword evidence="1" id="KW-0472">Membrane</keyword>
<protein>
    <recommendedName>
        <fullName evidence="4">Oligosaccharide repeat unit polymerase</fullName>
    </recommendedName>
</protein>
<dbReference type="KEGG" id="mvo:Mvol_0198"/>
<proteinExistence type="predicted"/>
<sequence>MNIKILDIHEIVENLKKVENPLSLVLLGHLTLLVLALPYYHKFESTVYYSIIVMFFNILMFGIPYFLKIEFNENSNKNKIDNAKGVNKITKYMESTNSLKNNILYNLKDFKKPLTLISAFIGILIAGNGIYAFLGLGASILFIILGFGLLEAFFGYYRKYSDACNNQYVISKITKGKNKEKNNEEYKSKRNIDKIGYYTGLFGIISFIIIVLKYGTIPILDYTTRMGIANEPLRLLSYGTLSYFALSGFWAFLIALVLNIGLGYKAGVLTVVVSYLIWKNRTSKISFPKLAFWAFILLLFLGVMSKLIISTSGQNWSLNFIEMLSYRAYFDIMSFDKVIHYPHMLMGSTTFIPNGERIISELIYGYKHNITTTMFAPFYLDFGLMGSGFLAFIFGLVSKKIYENLDLKLYCIYGAILLSMTEIGVNYGFLVVVALFSYITVRMKNYKIKYVVK</sequence>